<dbReference type="SUPFAM" id="SSF52172">
    <property type="entry name" value="CheY-like"/>
    <property type="match status" value="1"/>
</dbReference>
<evidence type="ECO:0000313" key="8">
    <source>
        <dbReference type="EMBL" id="QNN58113.1"/>
    </source>
</evidence>
<evidence type="ECO:0000256" key="4">
    <source>
        <dbReference type="PROSITE-ProRule" id="PRU00169"/>
    </source>
</evidence>
<dbReference type="Pfam" id="PF00486">
    <property type="entry name" value="Trans_reg_C"/>
    <property type="match status" value="1"/>
</dbReference>
<dbReference type="GO" id="GO:0006355">
    <property type="term" value="P:regulation of DNA-templated transcription"/>
    <property type="evidence" value="ECO:0007669"/>
    <property type="project" value="InterPro"/>
</dbReference>
<gene>
    <name evidence="8" type="ORF">H9K76_04405</name>
</gene>
<dbReference type="InterPro" id="IPR036388">
    <property type="entry name" value="WH-like_DNA-bd_sf"/>
</dbReference>
<dbReference type="InterPro" id="IPR001867">
    <property type="entry name" value="OmpR/PhoB-type_DNA-bd"/>
</dbReference>
<dbReference type="Proteomes" id="UP000515811">
    <property type="component" value="Chromosome"/>
</dbReference>
<organism evidence="8 9">
    <name type="scientific">Diaphorobacter ruginosibacter</name>
    <dbReference type="NCBI Taxonomy" id="1715720"/>
    <lineage>
        <taxon>Bacteria</taxon>
        <taxon>Pseudomonadati</taxon>
        <taxon>Pseudomonadota</taxon>
        <taxon>Betaproteobacteria</taxon>
        <taxon>Burkholderiales</taxon>
        <taxon>Comamonadaceae</taxon>
        <taxon>Diaphorobacter</taxon>
    </lineage>
</organism>
<dbReference type="EMBL" id="CP060714">
    <property type="protein sequence ID" value="QNN58113.1"/>
    <property type="molecule type" value="Genomic_DNA"/>
</dbReference>
<dbReference type="PROSITE" id="PS50110">
    <property type="entry name" value="RESPONSE_REGULATORY"/>
    <property type="match status" value="1"/>
</dbReference>
<feature type="domain" description="Response regulatory" evidence="6">
    <location>
        <begin position="11"/>
        <end position="123"/>
    </location>
</feature>
<dbReference type="InterPro" id="IPR016032">
    <property type="entry name" value="Sig_transdc_resp-reg_C-effctor"/>
</dbReference>
<dbReference type="GO" id="GO:0000156">
    <property type="term" value="F:phosphorelay response regulator activity"/>
    <property type="evidence" value="ECO:0007669"/>
    <property type="project" value="TreeGrafter"/>
</dbReference>
<evidence type="ECO:0000256" key="3">
    <source>
        <dbReference type="ARBA" id="ARBA00023163"/>
    </source>
</evidence>
<dbReference type="Gene3D" id="3.40.50.2300">
    <property type="match status" value="1"/>
</dbReference>
<dbReference type="PANTHER" id="PTHR48111">
    <property type="entry name" value="REGULATOR OF RPOS"/>
    <property type="match status" value="1"/>
</dbReference>
<keyword evidence="9" id="KW-1185">Reference proteome</keyword>
<proteinExistence type="predicted"/>
<keyword evidence="4" id="KW-0597">Phosphoprotein</keyword>
<protein>
    <submittedName>
        <fullName evidence="8">Response regulator transcription factor</fullName>
    </submittedName>
</protein>
<dbReference type="SMART" id="SM00862">
    <property type="entry name" value="Trans_reg_C"/>
    <property type="match status" value="1"/>
</dbReference>
<dbReference type="PANTHER" id="PTHR48111:SF67">
    <property type="entry name" value="TRANSCRIPTIONAL REGULATORY PROTEIN TCTD"/>
    <property type="match status" value="1"/>
</dbReference>
<reference evidence="8 9" key="1">
    <citation type="submission" date="2020-08" db="EMBL/GenBank/DDBJ databases">
        <title>Genome sequence of Diaphorobacter ruginosibacter DSM 27467T.</title>
        <authorList>
            <person name="Hyun D.-W."/>
            <person name="Bae J.-W."/>
        </authorList>
    </citation>
    <scope>NUCLEOTIDE SEQUENCE [LARGE SCALE GENOMIC DNA]</scope>
    <source>
        <strain evidence="8 9">DSM 27467</strain>
    </source>
</reference>
<keyword evidence="2 5" id="KW-0238">DNA-binding</keyword>
<dbReference type="Pfam" id="PF00072">
    <property type="entry name" value="Response_reg"/>
    <property type="match status" value="1"/>
</dbReference>
<keyword evidence="3" id="KW-0804">Transcription</keyword>
<name>A0A7G9RR88_9BURK</name>
<dbReference type="SUPFAM" id="SSF46894">
    <property type="entry name" value="C-terminal effector domain of the bipartite response regulators"/>
    <property type="match status" value="1"/>
</dbReference>
<dbReference type="SMART" id="SM00448">
    <property type="entry name" value="REC"/>
    <property type="match status" value="1"/>
</dbReference>
<dbReference type="GO" id="GO:0005829">
    <property type="term" value="C:cytosol"/>
    <property type="evidence" value="ECO:0007669"/>
    <property type="project" value="TreeGrafter"/>
</dbReference>
<sequence length="237" mass="25622">MSSVHSAFTPTVAVVEDDDDIRANVCTFLQKSGMKAWGVDCAEQFYVALLQQKADLVVVDLGLPGEDGLHLIRRLAGQSTPVIALTGRGDSQSRIEGLNAGALQYFVKPVDLRELVAGIRSQLRHVMQRAAPQPTAEAPKVGTTWRLDRIASQLISPAQQSVRLTGGEFELMHYLMSAGGGIVNKLELVRVLGYADVEDGLHSIASHLARMRRKTLVETGSALPVRAVFGKGLAFVH</sequence>
<dbReference type="AlphaFoldDB" id="A0A7G9RR88"/>
<evidence type="ECO:0000256" key="2">
    <source>
        <dbReference type="ARBA" id="ARBA00023125"/>
    </source>
</evidence>
<dbReference type="CDD" id="cd00383">
    <property type="entry name" value="trans_reg_C"/>
    <property type="match status" value="1"/>
</dbReference>
<evidence type="ECO:0000259" key="6">
    <source>
        <dbReference type="PROSITE" id="PS50110"/>
    </source>
</evidence>
<dbReference type="InterPro" id="IPR011006">
    <property type="entry name" value="CheY-like_superfamily"/>
</dbReference>
<feature type="modified residue" description="4-aspartylphosphate" evidence="4">
    <location>
        <position position="60"/>
    </location>
</feature>
<accession>A0A7G9RR88</accession>
<dbReference type="KEGG" id="drg:H9K76_04405"/>
<evidence type="ECO:0000313" key="9">
    <source>
        <dbReference type="Proteomes" id="UP000515811"/>
    </source>
</evidence>
<dbReference type="PROSITE" id="PS51755">
    <property type="entry name" value="OMPR_PHOB"/>
    <property type="match status" value="1"/>
</dbReference>
<feature type="DNA-binding region" description="OmpR/PhoB-type" evidence="5">
    <location>
        <begin position="136"/>
        <end position="237"/>
    </location>
</feature>
<dbReference type="InterPro" id="IPR039420">
    <property type="entry name" value="WalR-like"/>
</dbReference>
<keyword evidence="1" id="KW-0805">Transcription regulation</keyword>
<evidence type="ECO:0000256" key="1">
    <source>
        <dbReference type="ARBA" id="ARBA00023015"/>
    </source>
</evidence>
<dbReference type="GO" id="GO:0032993">
    <property type="term" value="C:protein-DNA complex"/>
    <property type="evidence" value="ECO:0007669"/>
    <property type="project" value="TreeGrafter"/>
</dbReference>
<dbReference type="Gene3D" id="1.10.10.10">
    <property type="entry name" value="Winged helix-like DNA-binding domain superfamily/Winged helix DNA-binding domain"/>
    <property type="match status" value="1"/>
</dbReference>
<evidence type="ECO:0000259" key="7">
    <source>
        <dbReference type="PROSITE" id="PS51755"/>
    </source>
</evidence>
<dbReference type="InterPro" id="IPR001789">
    <property type="entry name" value="Sig_transdc_resp-reg_receiver"/>
</dbReference>
<feature type="domain" description="OmpR/PhoB-type" evidence="7">
    <location>
        <begin position="136"/>
        <end position="237"/>
    </location>
</feature>
<dbReference type="GO" id="GO:0000976">
    <property type="term" value="F:transcription cis-regulatory region binding"/>
    <property type="evidence" value="ECO:0007669"/>
    <property type="project" value="TreeGrafter"/>
</dbReference>
<evidence type="ECO:0000256" key="5">
    <source>
        <dbReference type="PROSITE-ProRule" id="PRU01091"/>
    </source>
</evidence>
<dbReference type="RefSeq" id="WP_187598358.1">
    <property type="nucleotide sequence ID" value="NZ_CP060714.1"/>
</dbReference>